<dbReference type="Gene3D" id="1.25.40.20">
    <property type="entry name" value="Ankyrin repeat-containing domain"/>
    <property type="match status" value="1"/>
</dbReference>
<dbReference type="PANTHER" id="PTHR24173:SF74">
    <property type="entry name" value="ANKYRIN REPEAT DOMAIN-CONTAINING PROTEIN 16"/>
    <property type="match status" value="1"/>
</dbReference>
<dbReference type="PANTHER" id="PTHR24173">
    <property type="entry name" value="ANKYRIN REPEAT CONTAINING"/>
    <property type="match status" value="1"/>
</dbReference>
<evidence type="ECO:0000256" key="3">
    <source>
        <dbReference type="PROSITE-ProRule" id="PRU00023"/>
    </source>
</evidence>
<sequence length="252" mass="27753">MIEPEVRLRRAIHAQDTSLVARIIKSHPHLLRNPDTSSPTTHTPSGLSNTSMHLASSINCLPICKLLLDLGHEGSPKVPQTSLNENYETPLHLAAREGHSEVVHLLCERCPTCILRRDIRGKNALMVAAIGGHDTVLQILLTFAPGRHDGGEEDTKKIVDAVDHDGNTALHFATMYGHLPVLRTLLAAGADWEKRNCWSWQPVSYCATVQVEVYYKGLVTEAERKRKFAGEPQNPITGNPVSLVSTGSREEI</sequence>
<evidence type="ECO:0000313" key="5">
    <source>
        <dbReference type="EMBL" id="RKF71404.1"/>
    </source>
</evidence>
<proteinExistence type="predicted"/>
<dbReference type="AlphaFoldDB" id="A0A420IA47"/>
<dbReference type="SMART" id="SM00248">
    <property type="entry name" value="ANK"/>
    <property type="match status" value="4"/>
</dbReference>
<dbReference type="InterPro" id="IPR036770">
    <property type="entry name" value="Ankyrin_rpt-contain_sf"/>
</dbReference>
<name>A0A420IA47_9PEZI</name>
<reference evidence="5 6" key="1">
    <citation type="journal article" date="2018" name="BMC Genomics">
        <title>Comparative genome analyses reveal sequence features reflecting distinct modes of host-adaptation between dicot and monocot powdery mildew.</title>
        <authorList>
            <person name="Wu Y."/>
            <person name="Ma X."/>
            <person name="Pan Z."/>
            <person name="Kale S.D."/>
            <person name="Song Y."/>
            <person name="King H."/>
            <person name="Zhang Q."/>
            <person name="Presley C."/>
            <person name="Deng X."/>
            <person name="Wei C.I."/>
            <person name="Xiao S."/>
        </authorList>
    </citation>
    <scope>NUCLEOTIDE SEQUENCE [LARGE SCALE GENOMIC DNA]</scope>
    <source>
        <strain evidence="5">UCSC1</strain>
    </source>
</reference>
<evidence type="ECO:0000256" key="2">
    <source>
        <dbReference type="ARBA" id="ARBA00023043"/>
    </source>
</evidence>
<dbReference type="Proteomes" id="UP000285405">
    <property type="component" value="Unassembled WGS sequence"/>
</dbReference>
<feature type="repeat" description="ANK" evidence="3">
    <location>
        <begin position="86"/>
        <end position="106"/>
    </location>
</feature>
<feature type="repeat" description="ANK" evidence="3">
    <location>
        <begin position="165"/>
        <end position="197"/>
    </location>
</feature>
<feature type="compositionally biased region" description="Low complexity" evidence="4">
    <location>
        <begin position="34"/>
        <end position="45"/>
    </location>
</feature>
<dbReference type="InterPro" id="IPR002110">
    <property type="entry name" value="Ankyrin_rpt"/>
</dbReference>
<feature type="compositionally biased region" description="Polar residues" evidence="4">
    <location>
        <begin position="234"/>
        <end position="252"/>
    </location>
</feature>
<comment type="caution">
    <text evidence="5">The sequence shown here is derived from an EMBL/GenBank/DDBJ whole genome shotgun (WGS) entry which is preliminary data.</text>
</comment>
<organism evidence="5 6">
    <name type="scientific">Golovinomyces cichoracearum</name>
    <dbReference type="NCBI Taxonomy" id="62708"/>
    <lineage>
        <taxon>Eukaryota</taxon>
        <taxon>Fungi</taxon>
        <taxon>Dikarya</taxon>
        <taxon>Ascomycota</taxon>
        <taxon>Pezizomycotina</taxon>
        <taxon>Leotiomycetes</taxon>
        <taxon>Erysiphales</taxon>
        <taxon>Erysiphaceae</taxon>
        <taxon>Golovinomyces</taxon>
    </lineage>
</organism>
<keyword evidence="1" id="KW-0677">Repeat</keyword>
<feature type="region of interest" description="Disordered" evidence="4">
    <location>
        <begin position="30"/>
        <end position="49"/>
    </location>
</feature>
<evidence type="ECO:0000313" key="6">
    <source>
        <dbReference type="Proteomes" id="UP000285405"/>
    </source>
</evidence>
<keyword evidence="2 3" id="KW-0040">ANK repeat</keyword>
<evidence type="ECO:0000256" key="4">
    <source>
        <dbReference type="SAM" id="MobiDB-lite"/>
    </source>
</evidence>
<gene>
    <name evidence="5" type="ORF">GcC1_100001</name>
</gene>
<protein>
    <submittedName>
        <fullName evidence="5">Target of rapamycin complex 2 subunit AVO2</fullName>
    </submittedName>
</protein>
<dbReference type="PROSITE" id="PS50297">
    <property type="entry name" value="ANK_REP_REGION"/>
    <property type="match status" value="2"/>
</dbReference>
<dbReference type="Pfam" id="PF12796">
    <property type="entry name" value="Ank_2"/>
    <property type="match status" value="2"/>
</dbReference>
<dbReference type="EMBL" id="MCBR01010070">
    <property type="protein sequence ID" value="RKF71404.1"/>
    <property type="molecule type" value="Genomic_DNA"/>
</dbReference>
<dbReference type="PRINTS" id="PR01415">
    <property type="entry name" value="ANKYRIN"/>
</dbReference>
<feature type="region of interest" description="Disordered" evidence="4">
    <location>
        <begin position="230"/>
        <end position="252"/>
    </location>
</feature>
<accession>A0A420IA47</accession>
<dbReference type="PROSITE" id="PS50088">
    <property type="entry name" value="ANK_REPEAT"/>
    <property type="match status" value="2"/>
</dbReference>
<evidence type="ECO:0000256" key="1">
    <source>
        <dbReference type="ARBA" id="ARBA00022737"/>
    </source>
</evidence>
<dbReference type="SUPFAM" id="SSF48403">
    <property type="entry name" value="Ankyrin repeat"/>
    <property type="match status" value="1"/>
</dbReference>
<dbReference type="OrthoDB" id="823504at2759"/>